<dbReference type="Pfam" id="PF08660">
    <property type="entry name" value="Alg14"/>
    <property type="match status" value="1"/>
</dbReference>
<name>A0A136PRV3_9ACTN</name>
<dbReference type="AlphaFoldDB" id="A0A136PRV3"/>
<dbReference type="OrthoDB" id="555447at2"/>
<evidence type="ECO:0000313" key="2">
    <source>
        <dbReference type="Proteomes" id="UP000070620"/>
    </source>
</evidence>
<dbReference type="SUPFAM" id="SSF53756">
    <property type="entry name" value="UDP-Glycosyltransferase/glycogen phosphorylase"/>
    <property type="match status" value="1"/>
</dbReference>
<dbReference type="Proteomes" id="UP000070620">
    <property type="component" value="Unassembled WGS sequence"/>
</dbReference>
<evidence type="ECO:0000313" key="1">
    <source>
        <dbReference type="EMBL" id="KXK61054.1"/>
    </source>
</evidence>
<proteinExistence type="predicted"/>
<dbReference type="GO" id="GO:0006488">
    <property type="term" value="P:dolichol-linked oligosaccharide biosynthetic process"/>
    <property type="evidence" value="ECO:0007669"/>
    <property type="project" value="InterPro"/>
</dbReference>
<gene>
    <name evidence="1" type="ORF">AWW66_15615</name>
</gene>
<dbReference type="EMBL" id="LRQV01000051">
    <property type="protein sequence ID" value="KXK61054.1"/>
    <property type="molecule type" value="Genomic_DNA"/>
</dbReference>
<keyword evidence="2" id="KW-1185">Reference proteome</keyword>
<dbReference type="InterPro" id="IPR013969">
    <property type="entry name" value="Oligosacch_biosynth_Alg14"/>
</dbReference>
<comment type="caution">
    <text evidence="1">The sequence shown here is derived from an EMBL/GenBank/DDBJ whole genome shotgun (WGS) entry which is preliminary data.</text>
</comment>
<dbReference type="RefSeq" id="WP_067366262.1">
    <property type="nucleotide sequence ID" value="NZ_JBIUBN010000004.1"/>
</dbReference>
<organism evidence="1 2">
    <name type="scientific">Micromonospora rosaria</name>
    <dbReference type="NCBI Taxonomy" id="47874"/>
    <lineage>
        <taxon>Bacteria</taxon>
        <taxon>Bacillati</taxon>
        <taxon>Actinomycetota</taxon>
        <taxon>Actinomycetes</taxon>
        <taxon>Micromonosporales</taxon>
        <taxon>Micromonosporaceae</taxon>
        <taxon>Micromonospora</taxon>
    </lineage>
</organism>
<sequence length="160" mass="17814">MDTTVEDPAGPPALLLVGSSGGHLAQLLALRPWYERWPRCWVTFDTPEAVSLLAGEDLVPAYHPTTRNIPNLLRNAWLAVRVLRQRRIAAVVTTGAGVAVPFVVLARLRGIPTVYIEVYDRIDTATLTARLCRPFLSAMLVQWEEQRRQYPEATVVGTLL</sequence>
<reference evidence="1 2" key="1">
    <citation type="submission" date="2016-01" db="EMBL/GenBank/DDBJ databases">
        <title>Whole genome sequence and analysis of Micromonospora rosaria DSM 803, which can produce antibacterial substance rosamicin.</title>
        <authorList>
            <person name="Yang H."/>
            <person name="He X."/>
            <person name="Zhu D."/>
        </authorList>
    </citation>
    <scope>NUCLEOTIDE SEQUENCE [LARGE SCALE GENOMIC DNA]</scope>
    <source>
        <strain evidence="1 2">DSM 803</strain>
    </source>
</reference>
<dbReference type="Gene3D" id="3.40.50.2000">
    <property type="entry name" value="Glycogen Phosphorylase B"/>
    <property type="match status" value="1"/>
</dbReference>
<accession>A0A136PRV3</accession>
<protein>
    <submittedName>
        <fullName evidence="1">Polysaccharide biosynthesis protein</fullName>
    </submittedName>
</protein>